<protein>
    <submittedName>
        <fullName evidence="2">Uncharacterized protein</fullName>
    </submittedName>
</protein>
<dbReference type="AlphaFoldDB" id="A0A078AL89"/>
<dbReference type="InParanoid" id="A0A078AL89"/>
<accession>A0A078AL89</accession>
<feature type="region of interest" description="Disordered" evidence="1">
    <location>
        <begin position="170"/>
        <end position="189"/>
    </location>
</feature>
<gene>
    <name evidence="2" type="primary">Contig19276.g20434</name>
    <name evidence="2" type="ORF">STYLEM_12001</name>
</gene>
<feature type="compositionally biased region" description="Polar residues" evidence="1">
    <location>
        <begin position="170"/>
        <end position="180"/>
    </location>
</feature>
<reference evidence="2 3" key="1">
    <citation type="submission" date="2014-06" db="EMBL/GenBank/DDBJ databases">
        <authorList>
            <person name="Swart Estienne"/>
        </authorList>
    </citation>
    <scope>NUCLEOTIDE SEQUENCE [LARGE SCALE GENOMIC DNA]</scope>
    <source>
        <strain evidence="2 3">130c</strain>
    </source>
</reference>
<dbReference type="EMBL" id="CCKQ01011399">
    <property type="protein sequence ID" value="CDW82964.1"/>
    <property type="molecule type" value="Genomic_DNA"/>
</dbReference>
<sequence>MFSRHLTRQNCEFNQFQGSMPPFNCRSSDQLQSFIGNHQFPLLDPELFLQNSNFSPVQEWQSDDESQSERISQDYMIDQIQNSSLQDIGQQQNNMTDSFSIFSISNFGNNEVSSNLLSEVSNNSSSASLNTKHSTENNVHQDNLLTINIPMGSNNQQEIAQPQEIINNNTQTNDESQRSNNQEDDDQSFEFQNRQTNPLIFDPRFQDQSQVKRDVRLFLEAESKLNGYLDRNKNHWTDQRLYDKARTLLKLLPLEKFSNPAPQEIWLAVLLIYPNKGTLTTNRNQRRRRPVCWPLFNELDDDTINLFRNVFENNNQGLISSFFSNEFIRKLWPIMIPRLETLEFKDNLQTTMKVIGRLLNGVFQLDLPSNLTGNSPIE</sequence>
<keyword evidence="3" id="KW-1185">Reference proteome</keyword>
<organism evidence="2 3">
    <name type="scientific">Stylonychia lemnae</name>
    <name type="common">Ciliate</name>
    <dbReference type="NCBI Taxonomy" id="5949"/>
    <lineage>
        <taxon>Eukaryota</taxon>
        <taxon>Sar</taxon>
        <taxon>Alveolata</taxon>
        <taxon>Ciliophora</taxon>
        <taxon>Intramacronucleata</taxon>
        <taxon>Spirotrichea</taxon>
        <taxon>Stichotrichia</taxon>
        <taxon>Sporadotrichida</taxon>
        <taxon>Oxytrichidae</taxon>
        <taxon>Stylonychinae</taxon>
        <taxon>Stylonychia</taxon>
    </lineage>
</organism>
<evidence type="ECO:0000256" key="1">
    <source>
        <dbReference type="SAM" id="MobiDB-lite"/>
    </source>
</evidence>
<dbReference type="Proteomes" id="UP000039865">
    <property type="component" value="Unassembled WGS sequence"/>
</dbReference>
<name>A0A078AL89_STYLE</name>
<evidence type="ECO:0000313" key="3">
    <source>
        <dbReference type="Proteomes" id="UP000039865"/>
    </source>
</evidence>
<proteinExistence type="predicted"/>
<evidence type="ECO:0000313" key="2">
    <source>
        <dbReference type="EMBL" id="CDW82964.1"/>
    </source>
</evidence>